<sequence>MSYKNELSVRYMKVARHPIAEHSYVGSDIRYSAAFEELESELGVAQSVLGPLTIDWSRIRERTEEILTNQSKDLRVASWLV</sequence>
<proteinExistence type="predicted"/>
<organism evidence="2 3">
    <name type="scientific">Pseudomonas syringae pv. ribicola</name>
    <dbReference type="NCBI Taxonomy" id="55398"/>
    <lineage>
        <taxon>Bacteria</taxon>
        <taxon>Pseudomonadati</taxon>
        <taxon>Pseudomonadota</taxon>
        <taxon>Gammaproteobacteria</taxon>
        <taxon>Pseudomonadales</taxon>
        <taxon>Pseudomonadaceae</taxon>
        <taxon>Pseudomonas</taxon>
    </lineage>
</organism>
<dbReference type="PANTHER" id="PTHR37024">
    <property type="entry name" value="TYPE VI SECRETION SYSTEM DUF2094 AND IMPA-RELATED DOMAIN PROTEIN"/>
    <property type="match status" value="1"/>
</dbReference>
<dbReference type="Pfam" id="PF06812">
    <property type="entry name" value="ImpA_N"/>
    <property type="match status" value="1"/>
</dbReference>
<accession>A0A3M2VI56</accession>
<evidence type="ECO:0000313" key="2">
    <source>
        <dbReference type="EMBL" id="RML38964.1"/>
    </source>
</evidence>
<dbReference type="Proteomes" id="UP000280292">
    <property type="component" value="Unassembled WGS sequence"/>
</dbReference>
<feature type="domain" description="ImpA N-terminal" evidence="1">
    <location>
        <begin position="17"/>
        <end position="81"/>
    </location>
</feature>
<name>A0A3M2VI56_PSESI</name>
<protein>
    <recommendedName>
        <fullName evidence="1">ImpA N-terminal domain-containing protein</fullName>
    </recommendedName>
</protein>
<reference evidence="2 3" key="1">
    <citation type="submission" date="2018-08" db="EMBL/GenBank/DDBJ databases">
        <title>Recombination of ecologically and evolutionarily significant loci maintains genetic cohesion in the Pseudomonas syringae species complex.</title>
        <authorList>
            <person name="Dillon M."/>
            <person name="Thakur S."/>
            <person name="Almeida R.N.D."/>
            <person name="Weir B.S."/>
            <person name="Guttman D.S."/>
        </authorList>
    </citation>
    <scope>NUCLEOTIDE SEQUENCE [LARGE SCALE GENOMIC DNA]</scope>
    <source>
        <strain evidence="2 3">ICMP 3883</strain>
    </source>
</reference>
<evidence type="ECO:0000313" key="3">
    <source>
        <dbReference type="Proteomes" id="UP000280292"/>
    </source>
</evidence>
<comment type="caution">
    <text evidence="2">The sequence shown here is derived from an EMBL/GenBank/DDBJ whole genome shotgun (WGS) entry which is preliminary data.</text>
</comment>
<dbReference type="PANTHER" id="PTHR37024:SF5">
    <property type="entry name" value="IMPA N-TERMINAL DOMAIN-CONTAINING PROTEIN"/>
    <property type="match status" value="1"/>
</dbReference>
<dbReference type="EMBL" id="RBNR01000347">
    <property type="protein sequence ID" value="RML38964.1"/>
    <property type="molecule type" value="Genomic_DNA"/>
</dbReference>
<dbReference type="AlphaFoldDB" id="A0A3M2VI56"/>
<dbReference type="InterPro" id="IPR010657">
    <property type="entry name" value="ImpA_N"/>
</dbReference>
<gene>
    <name evidence="2" type="ORF">ALQ95_01161</name>
</gene>
<evidence type="ECO:0000259" key="1">
    <source>
        <dbReference type="Pfam" id="PF06812"/>
    </source>
</evidence>